<reference evidence="2" key="1">
    <citation type="journal article" date="2019" name="Environ. Microbiol.">
        <title>Fungal ecological strategies reflected in gene transcription - a case study of two litter decomposers.</title>
        <authorList>
            <person name="Barbi F."/>
            <person name="Kohler A."/>
            <person name="Barry K."/>
            <person name="Baskaran P."/>
            <person name="Daum C."/>
            <person name="Fauchery L."/>
            <person name="Ihrmark K."/>
            <person name="Kuo A."/>
            <person name="LaButti K."/>
            <person name="Lipzen A."/>
            <person name="Morin E."/>
            <person name="Grigoriev I.V."/>
            <person name="Henrissat B."/>
            <person name="Lindahl B."/>
            <person name="Martin F."/>
        </authorList>
    </citation>
    <scope>NUCLEOTIDE SEQUENCE</scope>
    <source>
        <strain evidence="2">JB14</strain>
    </source>
</reference>
<dbReference type="Proteomes" id="UP000799118">
    <property type="component" value="Unassembled WGS sequence"/>
</dbReference>
<evidence type="ECO:0000256" key="1">
    <source>
        <dbReference type="SAM" id="MobiDB-lite"/>
    </source>
</evidence>
<dbReference type="AlphaFoldDB" id="A0A6A4GMP5"/>
<evidence type="ECO:0000313" key="3">
    <source>
        <dbReference type="Proteomes" id="UP000799118"/>
    </source>
</evidence>
<evidence type="ECO:0000313" key="2">
    <source>
        <dbReference type="EMBL" id="KAE9386464.1"/>
    </source>
</evidence>
<feature type="region of interest" description="Disordered" evidence="1">
    <location>
        <begin position="668"/>
        <end position="701"/>
    </location>
</feature>
<protein>
    <submittedName>
        <fullName evidence="2">Uncharacterized protein</fullName>
    </submittedName>
</protein>
<sequence length="701" mass="79471">MNCLQIEKAEERRRWHWGGSCRVPKTGIERSNQSQIIAIFARETNTRPSLFYSRTVLKGRGWLHSKGPALNSGIATRLERAVWRQYGMDLFQKPVEECEEFGLEEDDLDEEECNKQRVAQLPKEGQQSHSLPTASYSFLRIHRRTTFKLTFSTVSLLSCGNLAHNRCNVEKFKKIFEDYPTHGPNLDLAPSNVNASSTFNTAQELPILNITTLLTLNADVGPTSAYIHAYLWLSPLPVQPIHACPEKLVIQEKFVKQFQMYAQNHSGNISESTISPSSTPYPPTYNPWAYWHTQLTNLSRFLHLWPVYGENPIHRYFVPTVQHRKQNLFGTRLHMWIVPNVGKQVRTVYLGRRNGFAVYVEGNWANGNVPSVPIPISIPIVDDSSLAEWTDEDEEEDQEDFLEIEYHPTCISNVAKCRRCWETRWEALLQAAVALLELVPMLVYGTKKGKRRRMCSRGNCSYTLLRRIMTRNRYRILFNVRIGSRITRMSPYNMPWFMLSWLYIIFSWSLTGLEAQFKKVGKDAGDGKKRVEMTRKGLADAQKLLAACRSSGLKSAIYPSNATALETGLVDLISSITFLLGSTDPKSKVELVESLASNLILPLAATQTPSTTGTPTPSPYALTPCTTSPPGTEITISYGDILASVAECAKYLAPYGIHSDPTRAKISEKRRESLRKPLTLFPPPKPIMPRDKWIQPKSSLR</sequence>
<dbReference type="EMBL" id="ML769877">
    <property type="protein sequence ID" value="KAE9386464.1"/>
    <property type="molecule type" value="Genomic_DNA"/>
</dbReference>
<name>A0A6A4GMP5_9AGAR</name>
<organism evidence="2 3">
    <name type="scientific">Gymnopus androsaceus JB14</name>
    <dbReference type="NCBI Taxonomy" id="1447944"/>
    <lineage>
        <taxon>Eukaryota</taxon>
        <taxon>Fungi</taxon>
        <taxon>Dikarya</taxon>
        <taxon>Basidiomycota</taxon>
        <taxon>Agaricomycotina</taxon>
        <taxon>Agaricomycetes</taxon>
        <taxon>Agaricomycetidae</taxon>
        <taxon>Agaricales</taxon>
        <taxon>Marasmiineae</taxon>
        <taxon>Omphalotaceae</taxon>
        <taxon>Gymnopus</taxon>
    </lineage>
</organism>
<proteinExistence type="predicted"/>
<keyword evidence="3" id="KW-1185">Reference proteome</keyword>
<gene>
    <name evidence="2" type="ORF">BT96DRAFT_1084477</name>
</gene>
<accession>A0A6A4GMP5</accession>